<dbReference type="PROSITE" id="PS50040">
    <property type="entry name" value="EF1G_C"/>
    <property type="match status" value="1"/>
</dbReference>
<evidence type="ECO:0000259" key="5">
    <source>
        <dbReference type="PROSITE" id="PS50040"/>
    </source>
</evidence>
<dbReference type="CDD" id="cd03044">
    <property type="entry name" value="GST_N_EF1Bgamma"/>
    <property type="match status" value="1"/>
</dbReference>
<feature type="region of interest" description="Disordered" evidence="4">
    <location>
        <begin position="245"/>
        <end position="289"/>
    </location>
</feature>
<dbReference type="PANTHER" id="PTHR43986">
    <property type="entry name" value="ELONGATION FACTOR 1-GAMMA"/>
    <property type="match status" value="1"/>
</dbReference>
<dbReference type="SFLD" id="SFLDG00358">
    <property type="entry name" value="Main_(cytGST)"/>
    <property type="match status" value="1"/>
</dbReference>
<feature type="compositionally biased region" description="Basic and acidic residues" evidence="4">
    <location>
        <begin position="279"/>
        <end position="288"/>
    </location>
</feature>
<dbReference type="InterPro" id="IPR010987">
    <property type="entry name" value="Glutathione-S-Trfase_C-like"/>
</dbReference>
<evidence type="ECO:0000259" key="7">
    <source>
        <dbReference type="PROSITE" id="PS50405"/>
    </source>
</evidence>
<keyword evidence="2 3" id="KW-0648">Protein biosynthesis</keyword>
<evidence type="ECO:0000256" key="4">
    <source>
        <dbReference type="SAM" id="MobiDB-lite"/>
    </source>
</evidence>
<accession>A0ABM1DYN6</accession>
<evidence type="ECO:0000313" key="9">
    <source>
        <dbReference type="RefSeq" id="XP_014665057.1"/>
    </source>
</evidence>
<dbReference type="Pfam" id="PF02798">
    <property type="entry name" value="GST_N"/>
    <property type="match status" value="1"/>
</dbReference>
<dbReference type="Proteomes" id="UP000695022">
    <property type="component" value="Unplaced"/>
</dbReference>
<dbReference type="PROSITE" id="PS50405">
    <property type="entry name" value="GST_CTER"/>
    <property type="match status" value="1"/>
</dbReference>
<keyword evidence="1 3" id="KW-0251">Elongation factor</keyword>
<dbReference type="InterPro" id="IPR040079">
    <property type="entry name" value="Glutathione_S-Trfase"/>
</dbReference>
<dbReference type="Pfam" id="PF00043">
    <property type="entry name" value="GST_C"/>
    <property type="match status" value="1"/>
</dbReference>
<dbReference type="Gene3D" id="1.20.1050.10">
    <property type="match status" value="1"/>
</dbReference>
<dbReference type="InterPro" id="IPR004045">
    <property type="entry name" value="Glutathione_S-Trfase_N"/>
</dbReference>
<gene>
    <name evidence="9" type="primary">LOC106807274</name>
</gene>
<dbReference type="Gene3D" id="3.30.70.1010">
    <property type="entry name" value="Translation elongation factor EF1B, gamma chain, conserved domain"/>
    <property type="match status" value="1"/>
</dbReference>
<dbReference type="InterPro" id="IPR004046">
    <property type="entry name" value="GST_C"/>
</dbReference>
<dbReference type="GeneID" id="106807274"/>
<dbReference type="SFLD" id="SFLDS00019">
    <property type="entry name" value="Glutathione_Transferase_(cytos"/>
    <property type="match status" value="1"/>
</dbReference>
<dbReference type="InterPro" id="IPR036433">
    <property type="entry name" value="EF1B_G_C_sf"/>
</dbReference>
<feature type="compositionally biased region" description="Basic and acidic residues" evidence="4">
    <location>
        <begin position="245"/>
        <end position="269"/>
    </location>
</feature>
<dbReference type="PROSITE" id="PS50404">
    <property type="entry name" value="GST_NTER"/>
    <property type="match status" value="1"/>
</dbReference>
<evidence type="ECO:0000313" key="8">
    <source>
        <dbReference type="Proteomes" id="UP000695022"/>
    </source>
</evidence>
<feature type="domain" description="GST N-terminal" evidence="6">
    <location>
        <begin position="26"/>
        <end position="108"/>
    </location>
</feature>
<evidence type="ECO:0000256" key="2">
    <source>
        <dbReference type="ARBA" id="ARBA00022917"/>
    </source>
</evidence>
<reference evidence="9" key="1">
    <citation type="submission" date="2025-08" db="UniProtKB">
        <authorList>
            <consortium name="RefSeq"/>
        </authorList>
    </citation>
    <scope>IDENTIFICATION</scope>
</reference>
<keyword evidence="8" id="KW-1185">Reference proteome</keyword>
<dbReference type="Gene3D" id="3.40.30.10">
    <property type="entry name" value="Glutaredoxin"/>
    <property type="match status" value="1"/>
</dbReference>
<evidence type="ECO:0000256" key="1">
    <source>
        <dbReference type="ARBA" id="ARBA00022768"/>
    </source>
</evidence>
<dbReference type="RefSeq" id="XP_014665057.1">
    <property type="nucleotide sequence ID" value="XM_014809571.1"/>
</dbReference>
<evidence type="ECO:0000259" key="6">
    <source>
        <dbReference type="PROSITE" id="PS50404"/>
    </source>
</evidence>
<dbReference type="InterPro" id="IPR050802">
    <property type="entry name" value="EF-GSTs"/>
</dbReference>
<dbReference type="InterPro" id="IPR036249">
    <property type="entry name" value="Thioredoxin-like_sf"/>
</dbReference>
<sequence length="444" mass="50778">MGLTRELRRYRDFAAPRISLSTFVMAAGTLYTYPENFRAYKILIAAQYSGAKVELAKDFKFGDTNNTDAFLKKFPLGKVPAFEDDTGVTLFESDAIARYVGNATLRGTTGADAAKICQWVEFGNNEIYPSAATWVFPCLGVIQFNKQATEEAKGHVKKALGVLDGHLKTRTFLVGERISQADISVACDLLLLYRYVLDPAFRAVFGNVNRWFLTLLHQPQFKTVIGDFELCQKAAQFDAKKYQELHGKKKEEKPKQEKKQEKKPAKAAEQEEPDASEEALAKEPKPKDPFAACPKSSFVYDEFKRMYSNNETSESIPWFWEHFDKEANSIWYGEYKYPEDLTMIYMSCNLINGMFQRLEKMRKGAFGSVVLFGEDKKSTIAAVWVWQGQDLAFTLSPDWQSDYESYTWKKLDADSPETKKMVDEYFAWEGDFDGKKFNQGKIFK</sequence>
<dbReference type="SUPFAM" id="SSF52833">
    <property type="entry name" value="Thioredoxin-like"/>
    <property type="match status" value="1"/>
</dbReference>
<feature type="domain" description="EF-1-gamma C-terminal" evidence="5">
    <location>
        <begin position="286"/>
        <end position="444"/>
    </location>
</feature>
<dbReference type="Pfam" id="PF00647">
    <property type="entry name" value="EF1G"/>
    <property type="match status" value="1"/>
</dbReference>
<proteinExistence type="predicted"/>
<dbReference type="SUPFAM" id="SSF89942">
    <property type="entry name" value="eEF1-gamma domain"/>
    <property type="match status" value="1"/>
</dbReference>
<dbReference type="InterPro" id="IPR001662">
    <property type="entry name" value="EF1B_G_C"/>
</dbReference>
<dbReference type="SUPFAM" id="SSF47616">
    <property type="entry name" value="GST C-terminal domain-like"/>
    <property type="match status" value="1"/>
</dbReference>
<protein>
    <submittedName>
        <fullName evidence="9">Elongation factor 1-gamma-like</fullName>
    </submittedName>
</protein>
<feature type="domain" description="GST C-terminal" evidence="7">
    <location>
        <begin position="109"/>
        <end position="237"/>
    </location>
</feature>
<dbReference type="PANTHER" id="PTHR43986:SF1">
    <property type="entry name" value="ELONGATION FACTOR 1-GAMMA"/>
    <property type="match status" value="1"/>
</dbReference>
<name>A0ABM1DYN6_PRICU</name>
<dbReference type="CDD" id="cd03181">
    <property type="entry name" value="GST_C_EF1Bgamma_like"/>
    <property type="match status" value="1"/>
</dbReference>
<dbReference type="SMART" id="SM01183">
    <property type="entry name" value="EF1G"/>
    <property type="match status" value="1"/>
</dbReference>
<organism evidence="8 9">
    <name type="scientific">Priapulus caudatus</name>
    <name type="common">Priapulid worm</name>
    <dbReference type="NCBI Taxonomy" id="37621"/>
    <lineage>
        <taxon>Eukaryota</taxon>
        <taxon>Metazoa</taxon>
        <taxon>Ecdysozoa</taxon>
        <taxon>Scalidophora</taxon>
        <taxon>Priapulida</taxon>
        <taxon>Priapulimorpha</taxon>
        <taxon>Priapulimorphida</taxon>
        <taxon>Priapulidae</taxon>
        <taxon>Priapulus</taxon>
    </lineage>
</organism>
<dbReference type="InterPro" id="IPR036282">
    <property type="entry name" value="Glutathione-S-Trfase_C_sf"/>
</dbReference>
<evidence type="ECO:0000256" key="3">
    <source>
        <dbReference type="PROSITE-ProRule" id="PRU00519"/>
    </source>
</evidence>